<evidence type="ECO:0000313" key="3">
    <source>
        <dbReference type="Proteomes" id="UP000279275"/>
    </source>
</evidence>
<feature type="region of interest" description="Disordered" evidence="1">
    <location>
        <begin position="1"/>
        <end position="40"/>
    </location>
</feature>
<accession>A0A3M2L3P8</accession>
<dbReference type="AlphaFoldDB" id="A0A3M2L3P8"/>
<protein>
    <submittedName>
        <fullName evidence="2">Uncharacterized protein</fullName>
    </submittedName>
</protein>
<comment type="caution">
    <text evidence="2">The sequence shown here is derived from an EMBL/GenBank/DDBJ whole genome shotgun (WGS) entry which is preliminary data.</text>
</comment>
<dbReference type="Proteomes" id="UP000279275">
    <property type="component" value="Unassembled WGS sequence"/>
</dbReference>
<evidence type="ECO:0000313" key="2">
    <source>
        <dbReference type="EMBL" id="RMI31330.1"/>
    </source>
</evidence>
<name>A0A3M2L3P8_9NOCA</name>
<reference evidence="2 3" key="1">
    <citation type="submission" date="2018-10" db="EMBL/GenBank/DDBJ databases">
        <title>Isolation from cow dung.</title>
        <authorList>
            <person name="Ling L."/>
        </authorList>
    </citation>
    <scope>NUCLEOTIDE SEQUENCE [LARGE SCALE GENOMIC DNA]</scope>
    <source>
        <strain evidence="2 3">NEAU-LL90</strain>
    </source>
</reference>
<evidence type="ECO:0000256" key="1">
    <source>
        <dbReference type="SAM" id="MobiDB-lite"/>
    </source>
</evidence>
<proteinExistence type="predicted"/>
<feature type="compositionally biased region" description="Polar residues" evidence="1">
    <location>
        <begin position="1"/>
        <end position="11"/>
    </location>
</feature>
<sequence>MRSATDSSTSEGGVADRAQVPGQHRMVQQQAQTGFARPPDLVQRAAFAGVRAEQRRHRHVEQALGASPVYAGTATCASRFAGRSRP</sequence>
<dbReference type="EMBL" id="RFFH01000007">
    <property type="protein sequence ID" value="RMI31330.1"/>
    <property type="molecule type" value="Genomic_DNA"/>
</dbReference>
<keyword evidence="3" id="KW-1185">Reference proteome</keyword>
<organism evidence="2 3">
    <name type="scientific">Nocardia stercoris</name>
    <dbReference type="NCBI Taxonomy" id="2483361"/>
    <lineage>
        <taxon>Bacteria</taxon>
        <taxon>Bacillati</taxon>
        <taxon>Actinomycetota</taxon>
        <taxon>Actinomycetes</taxon>
        <taxon>Mycobacteriales</taxon>
        <taxon>Nocardiaceae</taxon>
        <taxon>Nocardia</taxon>
    </lineage>
</organism>
<gene>
    <name evidence="2" type="ORF">EBN03_18375</name>
</gene>